<evidence type="ECO:0000256" key="14">
    <source>
        <dbReference type="RuleBase" id="RU000461"/>
    </source>
</evidence>
<dbReference type="EMBL" id="GBYB01013232">
    <property type="protein sequence ID" value="JAG82999.1"/>
    <property type="molecule type" value="Transcribed_RNA"/>
</dbReference>
<evidence type="ECO:0000256" key="5">
    <source>
        <dbReference type="ARBA" id="ARBA00022617"/>
    </source>
</evidence>
<accession>A0A0C9RJ22</accession>
<gene>
    <name evidence="16" type="primary">CYP6K1_5</name>
    <name evidence="16" type="ORF">g.44686</name>
</gene>
<keyword evidence="5 13" id="KW-0349">Heme</keyword>
<dbReference type="InterPro" id="IPR017972">
    <property type="entry name" value="Cyt_P450_CS"/>
</dbReference>
<dbReference type="PROSITE" id="PS00086">
    <property type="entry name" value="CYTOCHROME_P450"/>
    <property type="match status" value="1"/>
</dbReference>
<sequence>MQFSIAALITSICALCGIFFIWAKWKLTYWQRRGVPTLPTNLFFGNFADSICGRISPGWLLGRLYSQAEPGSKFLGIYIFQQPFFLLRDPQLIKQMFIKDFNVFSGRYFAPKNSRDRIGTQNLFSIDNPEWQHLRHKLSPAFSSGKLKGLFGLMVESSESLATHLENQFKNHSGGRKCIEVKDATTRYTTDIISSLAFGVHTNSFEKSASEFYTRSRQLFADDLISAIAIFCLGFFPRVFEHCLFTTFLGQQTTYFKNMFRSSMKAREDTKSERGDIMDTLVKLRHENDDGPFKFDEETLMAQSCLFFVAGLETSATTMAFALWELAKSPDIQDRVRNEIIEKLEGGELTYEKVKQMNYLMQIISETLRIYPPAPILDRVSNRDYQIPGTDVIIERGTPVYVALPGIHMDPDYFPNPEEFDPDRFKDERNLKSCTYMPFGEGPRICIGNINIIILIFSLLNFTVQLSTEILQSISVRSFRYESWESADSCRFNQNAPELSIFGKSIPRSESLQTWHLPQTGRRCPLVL</sequence>
<evidence type="ECO:0000256" key="15">
    <source>
        <dbReference type="SAM" id="Phobius"/>
    </source>
</evidence>
<evidence type="ECO:0000256" key="11">
    <source>
        <dbReference type="ARBA" id="ARBA00023033"/>
    </source>
</evidence>
<dbReference type="FunFam" id="1.10.630.10:FF:000042">
    <property type="entry name" value="Cytochrome P450"/>
    <property type="match status" value="1"/>
</dbReference>
<evidence type="ECO:0000256" key="13">
    <source>
        <dbReference type="PIRSR" id="PIRSR602401-1"/>
    </source>
</evidence>
<comment type="cofactor">
    <cofactor evidence="1 13">
        <name>heme</name>
        <dbReference type="ChEBI" id="CHEBI:30413"/>
    </cofactor>
</comment>
<keyword evidence="15" id="KW-0812">Transmembrane</keyword>
<name>A0A0C9RJ22_9HYME</name>
<dbReference type="InterPro" id="IPR001128">
    <property type="entry name" value="Cyt_P450"/>
</dbReference>
<dbReference type="GO" id="GO:0005506">
    <property type="term" value="F:iron ion binding"/>
    <property type="evidence" value="ECO:0007669"/>
    <property type="project" value="InterPro"/>
</dbReference>
<evidence type="ECO:0000313" key="16">
    <source>
        <dbReference type="EMBL" id="JAG82999.1"/>
    </source>
</evidence>
<evidence type="ECO:0000256" key="7">
    <source>
        <dbReference type="ARBA" id="ARBA00022824"/>
    </source>
</evidence>
<proteinExistence type="inferred from homology"/>
<dbReference type="PRINTS" id="PR00385">
    <property type="entry name" value="P450"/>
</dbReference>
<dbReference type="PANTHER" id="PTHR24292">
    <property type="entry name" value="CYTOCHROME P450"/>
    <property type="match status" value="1"/>
</dbReference>
<dbReference type="PRINTS" id="PR00463">
    <property type="entry name" value="EP450I"/>
</dbReference>
<evidence type="ECO:0000256" key="8">
    <source>
        <dbReference type="ARBA" id="ARBA00022848"/>
    </source>
</evidence>
<dbReference type="GO" id="GO:0005789">
    <property type="term" value="C:endoplasmic reticulum membrane"/>
    <property type="evidence" value="ECO:0007669"/>
    <property type="project" value="UniProtKB-SubCell"/>
</dbReference>
<keyword evidence="8" id="KW-0492">Microsome</keyword>
<evidence type="ECO:0000256" key="1">
    <source>
        <dbReference type="ARBA" id="ARBA00001971"/>
    </source>
</evidence>
<evidence type="ECO:0000256" key="12">
    <source>
        <dbReference type="ARBA" id="ARBA00023136"/>
    </source>
</evidence>
<dbReference type="InterPro" id="IPR036396">
    <property type="entry name" value="Cyt_P450_sf"/>
</dbReference>
<dbReference type="GO" id="GO:0016705">
    <property type="term" value="F:oxidoreductase activity, acting on paired donors, with incorporation or reduction of molecular oxygen"/>
    <property type="evidence" value="ECO:0007669"/>
    <property type="project" value="InterPro"/>
</dbReference>
<evidence type="ECO:0000256" key="10">
    <source>
        <dbReference type="ARBA" id="ARBA00023004"/>
    </source>
</evidence>
<dbReference type="AlphaFoldDB" id="A0A0C9RJ22"/>
<feature type="transmembrane region" description="Helical" evidence="15">
    <location>
        <begin position="6"/>
        <end position="23"/>
    </location>
</feature>
<protein>
    <submittedName>
        <fullName evidence="16">CYP6K1_5 protein</fullName>
    </submittedName>
</protein>
<dbReference type="InterPro" id="IPR050476">
    <property type="entry name" value="Insect_CytP450_Detox"/>
</dbReference>
<keyword evidence="9 14" id="KW-0560">Oxidoreductase</keyword>
<feature type="binding site" description="axial binding residue" evidence="13">
    <location>
        <position position="446"/>
    </location>
    <ligand>
        <name>heme</name>
        <dbReference type="ChEBI" id="CHEBI:30413"/>
    </ligand>
    <ligandPart>
        <name>Fe</name>
        <dbReference type="ChEBI" id="CHEBI:18248"/>
    </ligandPart>
</feature>
<keyword evidence="10 13" id="KW-0408">Iron</keyword>
<dbReference type="Pfam" id="PF00067">
    <property type="entry name" value="p450"/>
    <property type="match status" value="1"/>
</dbReference>
<comment type="subcellular location">
    <subcellularLocation>
        <location evidence="3">Endoplasmic reticulum membrane</location>
        <topology evidence="3">Peripheral membrane protein</topology>
    </subcellularLocation>
    <subcellularLocation>
        <location evidence="2">Microsome membrane</location>
        <topology evidence="2">Peripheral membrane protein</topology>
    </subcellularLocation>
</comment>
<dbReference type="CDD" id="cd11056">
    <property type="entry name" value="CYP6-like"/>
    <property type="match status" value="1"/>
</dbReference>
<dbReference type="Gene3D" id="1.10.630.10">
    <property type="entry name" value="Cytochrome P450"/>
    <property type="match status" value="1"/>
</dbReference>
<evidence type="ECO:0000256" key="9">
    <source>
        <dbReference type="ARBA" id="ARBA00023002"/>
    </source>
</evidence>
<keyword evidence="6 13" id="KW-0479">Metal-binding</keyword>
<dbReference type="SUPFAM" id="SSF48264">
    <property type="entry name" value="Cytochrome P450"/>
    <property type="match status" value="1"/>
</dbReference>
<evidence type="ECO:0000256" key="2">
    <source>
        <dbReference type="ARBA" id="ARBA00004174"/>
    </source>
</evidence>
<keyword evidence="15" id="KW-1133">Transmembrane helix</keyword>
<keyword evidence="11 14" id="KW-0503">Monooxygenase</keyword>
<dbReference type="GO" id="GO:0020037">
    <property type="term" value="F:heme binding"/>
    <property type="evidence" value="ECO:0007669"/>
    <property type="project" value="InterPro"/>
</dbReference>
<organism evidence="16">
    <name type="scientific">Fopius arisanus</name>
    <dbReference type="NCBI Taxonomy" id="64838"/>
    <lineage>
        <taxon>Eukaryota</taxon>
        <taxon>Metazoa</taxon>
        <taxon>Ecdysozoa</taxon>
        <taxon>Arthropoda</taxon>
        <taxon>Hexapoda</taxon>
        <taxon>Insecta</taxon>
        <taxon>Pterygota</taxon>
        <taxon>Neoptera</taxon>
        <taxon>Endopterygota</taxon>
        <taxon>Hymenoptera</taxon>
        <taxon>Apocrita</taxon>
        <taxon>Ichneumonoidea</taxon>
        <taxon>Braconidae</taxon>
        <taxon>Opiinae</taxon>
        <taxon>Fopius</taxon>
    </lineage>
</organism>
<keyword evidence="7" id="KW-0256">Endoplasmic reticulum</keyword>
<keyword evidence="12 15" id="KW-0472">Membrane</keyword>
<reference evidence="16" key="1">
    <citation type="submission" date="2015-01" db="EMBL/GenBank/DDBJ databases">
        <title>Transcriptome Assembly of Fopius arisanus.</title>
        <authorList>
            <person name="Geib S."/>
        </authorList>
    </citation>
    <scope>NUCLEOTIDE SEQUENCE</scope>
</reference>
<evidence type="ECO:0000256" key="3">
    <source>
        <dbReference type="ARBA" id="ARBA00004406"/>
    </source>
</evidence>
<dbReference type="PANTHER" id="PTHR24292:SF45">
    <property type="entry name" value="CYTOCHROME P450 6G1-RELATED"/>
    <property type="match status" value="1"/>
</dbReference>
<dbReference type="InterPro" id="IPR002401">
    <property type="entry name" value="Cyt_P450_E_grp-I"/>
</dbReference>
<evidence type="ECO:0000256" key="6">
    <source>
        <dbReference type="ARBA" id="ARBA00022723"/>
    </source>
</evidence>
<dbReference type="GO" id="GO:0004497">
    <property type="term" value="F:monooxygenase activity"/>
    <property type="evidence" value="ECO:0007669"/>
    <property type="project" value="UniProtKB-KW"/>
</dbReference>
<comment type="similarity">
    <text evidence="4 14">Belongs to the cytochrome P450 family.</text>
</comment>
<evidence type="ECO:0000256" key="4">
    <source>
        <dbReference type="ARBA" id="ARBA00010617"/>
    </source>
</evidence>